<dbReference type="EMBL" id="JAINUG010000026">
    <property type="protein sequence ID" value="KAJ8410533.1"/>
    <property type="molecule type" value="Genomic_DNA"/>
</dbReference>
<proteinExistence type="predicted"/>
<reference evidence="1" key="1">
    <citation type="journal article" date="2023" name="Science">
        <title>Genome structures resolve the early diversification of teleost fishes.</title>
        <authorList>
            <person name="Parey E."/>
            <person name="Louis A."/>
            <person name="Montfort J."/>
            <person name="Bouchez O."/>
            <person name="Roques C."/>
            <person name="Iampietro C."/>
            <person name="Lluch J."/>
            <person name="Castinel A."/>
            <person name="Donnadieu C."/>
            <person name="Desvignes T."/>
            <person name="Floi Bucao C."/>
            <person name="Jouanno E."/>
            <person name="Wen M."/>
            <person name="Mejri S."/>
            <person name="Dirks R."/>
            <person name="Jansen H."/>
            <person name="Henkel C."/>
            <person name="Chen W.J."/>
            <person name="Zahm M."/>
            <person name="Cabau C."/>
            <person name="Klopp C."/>
            <person name="Thompson A.W."/>
            <person name="Robinson-Rechavi M."/>
            <person name="Braasch I."/>
            <person name="Lecointre G."/>
            <person name="Bobe J."/>
            <person name="Postlethwait J.H."/>
            <person name="Berthelot C."/>
            <person name="Roest Crollius H."/>
            <person name="Guiguen Y."/>
        </authorList>
    </citation>
    <scope>NUCLEOTIDE SEQUENCE</scope>
    <source>
        <strain evidence="1">NC1722</strain>
    </source>
</reference>
<dbReference type="AlphaFoldDB" id="A0AAD7WVJ3"/>
<organism evidence="1 2">
    <name type="scientific">Aldrovandia affinis</name>
    <dbReference type="NCBI Taxonomy" id="143900"/>
    <lineage>
        <taxon>Eukaryota</taxon>
        <taxon>Metazoa</taxon>
        <taxon>Chordata</taxon>
        <taxon>Craniata</taxon>
        <taxon>Vertebrata</taxon>
        <taxon>Euteleostomi</taxon>
        <taxon>Actinopterygii</taxon>
        <taxon>Neopterygii</taxon>
        <taxon>Teleostei</taxon>
        <taxon>Notacanthiformes</taxon>
        <taxon>Halosauridae</taxon>
        <taxon>Aldrovandia</taxon>
    </lineage>
</organism>
<comment type="caution">
    <text evidence="1">The sequence shown here is derived from an EMBL/GenBank/DDBJ whole genome shotgun (WGS) entry which is preliminary data.</text>
</comment>
<keyword evidence="2" id="KW-1185">Reference proteome</keyword>
<gene>
    <name evidence="1" type="ORF">AAFF_G00194370</name>
</gene>
<evidence type="ECO:0000313" key="2">
    <source>
        <dbReference type="Proteomes" id="UP001221898"/>
    </source>
</evidence>
<evidence type="ECO:0000313" key="1">
    <source>
        <dbReference type="EMBL" id="KAJ8410533.1"/>
    </source>
</evidence>
<dbReference type="Proteomes" id="UP001221898">
    <property type="component" value="Unassembled WGS sequence"/>
</dbReference>
<protein>
    <submittedName>
        <fullName evidence="1">Uncharacterized protein</fullName>
    </submittedName>
</protein>
<name>A0AAD7WVJ3_9TELE</name>
<accession>A0AAD7WVJ3</accession>
<sequence>MERTALYHSHSLFGGHDTCSDYPPHIDLIAAGHRSKEETDTVYFGGKPPCSLPSAQSHAFSDTSYGEDEHVATNDALFQAVASEFASTDEATTAQEASHACPLLEDFLILMAKATLPLLTPSPVNQLIGSFLAPSAPHTPPPLPP</sequence>